<dbReference type="OrthoDB" id="1183224at2759"/>
<keyword evidence="3" id="KW-1185">Reference proteome</keyword>
<dbReference type="GO" id="GO:0000932">
    <property type="term" value="C:P-body"/>
    <property type="evidence" value="ECO:0000318"/>
    <property type="project" value="GO_Central"/>
</dbReference>
<dbReference type="InterPro" id="IPR011989">
    <property type="entry name" value="ARM-like"/>
</dbReference>
<accession>A0A3B6BWL5</accession>
<dbReference type="FunFam" id="1.25.10.10:FF:000661">
    <property type="entry name" value="Cell differentiation family, Rcd1-like containing protein"/>
    <property type="match status" value="1"/>
</dbReference>
<dbReference type="GeneID" id="123039908"/>
<protein>
    <recommendedName>
        <fullName evidence="4">Cell differentiation protein rcd1</fullName>
    </recommendedName>
</protein>
<reference evidence="2" key="1">
    <citation type="submission" date="2018-08" db="EMBL/GenBank/DDBJ databases">
        <authorList>
            <person name="Rossello M."/>
        </authorList>
    </citation>
    <scope>NUCLEOTIDE SEQUENCE [LARGE SCALE GENOMIC DNA]</scope>
    <source>
        <strain evidence="2">cv. Chinese Spring</strain>
    </source>
</reference>
<sequence>MSLPSSPSLVRGGKVGTEVVQASVDQKMTSMEYLVLNLCDPTLRERSLAELSKEREMFPDLAPLLWYSFGTIAALVQEILRIYPALSPPTLTSAASTRVCNALTLFQCVASRPETRSSFIEADIPLYLYPFLRTVDKAQAFEQLRLATLGVIGALVKDENTKATEYLLKCETIPLCLNIMEIGNEPSKTVSTFILLKVLRNELGLHRCCDTRGPFYDIAFALQKRVNSPDERPSARLLRCIIQCYLRLLDHPRGHAVLKTWFPSVLQTGTFNDYLTKDPSMQECLQQLLAKMEAGSPIRSLHFLRCSDNAIIP</sequence>
<dbReference type="Gramene" id="TraesNOR2B03G00834610.1">
    <property type="protein sequence ID" value="TraesNOR2B03G00834610.1"/>
    <property type="gene ID" value="TraesNOR2B03G00834610"/>
</dbReference>
<dbReference type="GO" id="GO:0030015">
    <property type="term" value="C:CCR4-NOT core complex"/>
    <property type="evidence" value="ECO:0000318"/>
    <property type="project" value="GO_Central"/>
</dbReference>
<dbReference type="RefSeq" id="XP_044318821.1">
    <property type="nucleotide sequence ID" value="XM_044462886.1"/>
</dbReference>
<evidence type="ECO:0008006" key="4">
    <source>
        <dbReference type="Google" id="ProtNLM"/>
    </source>
</evidence>
<comment type="similarity">
    <text evidence="1">Belongs to the CNOT9 family.</text>
</comment>
<dbReference type="AlphaFoldDB" id="A0A3B6BWL5"/>
<dbReference type="InterPro" id="IPR016024">
    <property type="entry name" value="ARM-type_fold"/>
</dbReference>
<dbReference type="Gramene" id="TraesCS2B03G0036800.2">
    <property type="protein sequence ID" value="TraesCS2B03G0036800.2.CDS"/>
    <property type="gene ID" value="TraesCS2B03G0036800"/>
</dbReference>
<evidence type="ECO:0000313" key="2">
    <source>
        <dbReference type="EnsemblPlants" id="TraesCS2B02G005200.2"/>
    </source>
</evidence>
<name>A0A3B6BWL5_WHEAT</name>
<dbReference type="GO" id="GO:0017148">
    <property type="term" value="P:negative regulation of translation"/>
    <property type="evidence" value="ECO:0000318"/>
    <property type="project" value="GO_Central"/>
</dbReference>
<reference evidence="2" key="2">
    <citation type="submission" date="2018-10" db="UniProtKB">
        <authorList>
            <consortium name="EnsemblPlants"/>
        </authorList>
    </citation>
    <scope>IDENTIFICATION</scope>
</reference>
<dbReference type="Gramene" id="TraesCS2B02G005200.2">
    <property type="protein sequence ID" value="TraesCS2B02G005200.2"/>
    <property type="gene ID" value="TraesCS2B02G005200"/>
</dbReference>
<evidence type="ECO:0000256" key="1">
    <source>
        <dbReference type="ARBA" id="ARBA00006385"/>
    </source>
</evidence>
<dbReference type="Gene3D" id="1.25.10.10">
    <property type="entry name" value="Leucine-rich Repeat Variant"/>
    <property type="match status" value="1"/>
</dbReference>
<dbReference type="SUPFAM" id="SSF48371">
    <property type="entry name" value="ARM repeat"/>
    <property type="match status" value="1"/>
</dbReference>
<dbReference type="PANTHER" id="PTHR12262">
    <property type="entry name" value="CCR4-NOT TRANSCRIPTION COMPLEX SUBUNIT 9"/>
    <property type="match status" value="1"/>
</dbReference>
<dbReference type="GO" id="GO:0006402">
    <property type="term" value="P:mRNA catabolic process"/>
    <property type="evidence" value="ECO:0007669"/>
    <property type="project" value="InterPro"/>
</dbReference>
<dbReference type="SMR" id="A0A3B6BWL5"/>
<dbReference type="STRING" id="4565.A0A3B6BWL5"/>
<dbReference type="EnsemblPlants" id="TraesCS2B02G005200.2">
    <property type="protein sequence ID" value="TraesCS2B02G005200.2"/>
    <property type="gene ID" value="TraesCS2B02G005200"/>
</dbReference>
<gene>
    <name evidence="2" type="primary">LOC123039908</name>
</gene>
<dbReference type="Gramene" id="TraesPARA_EIv1.0_0618500.1">
    <property type="protein sequence ID" value="TraesPARA_EIv1.0_0618500.1.CDS"/>
    <property type="gene ID" value="TraesPARA_EIv1.0_0618500"/>
</dbReference>
<proteinExistence type="inferred from homology"/>
<organism evidence="2">
    <name type="scientific">Triticum aestivum</name>
    <name type="common">Wheat</name>
    <dbReference type="NCBI Taxonomy" id="4565"/>
    <lineage>
        <taxon>Eukaryota</taxon>
        <taxon>Viridiplantae</taxon>
        <taxon>Streptophyta</taxon>
        <taxon>Embryophyta</taxon>
        <taxon>Tracheophyta</taxon>
        <taxon>Spermatophyta</taxon>
        <taxon>Magnoliopsida</taxon>
        <taxon>Liliopsida</taxon>
        <taxon>Poales</taxon>
        <taxon>Poaceae</taxon>
        <taxon>BOP clade</taxon>
        <taxon>Pooideae</taxon>
        <taxon>Triticodae</taxon>
        <taxon>Triticeae</taxon>
        <taxon>Triticinae</taxon>
        <taxon>Triticum</taxon>
    </lineage>
</organism>
<dbReference type="InterPro" id="IPR007216">
    <property type="entry name" value="CNOT9"/>
</dbReference>
<dbReference type="Proteomes" id="UP000019116">
    <property type="component" value="Chromosome 2B"/>
</dbReference>
<dbReference type="Pfam" id="PF04078">
    <property type="entry name" value="Rcd1"/>
    <property type="match status" value="1"/>
</dbReference>
<evidence type="ECO:0000313" key="3">
    <source>
        <dbReference type="Proteomes" id="UP000019116"/>
    </source>
</evidence>
<dbReference type="Gramene" id="TraesRN2B0100034400.2">
    <property type="protein sequence ID" value="TraesRN2B0100034400.2"/>
    <property type="gene ID" value="TraesRN2B0100034400"/>
</dbReference>